<organism evidence="2 3">
    <name type="scientific">Actinomadura bangladeshensis</name>
    <dbReference type="NCBI Taxonomy" id="453573"/>
    <lineage>
        <taxon>Bacteria</taxon>
        <taxon>Bacillati</taxon>
        <taxon>Actinomycetota</taxon>
        <taxon>Actinomycetes</taxon>
        <taxon>Streptosporangiales</taxon>
        <taxon>Thermomonosporaceae</taxon>
        <taxon>Actinomadura</taxon>
    </lineage>
</organism>
<feature type="compositionally biased region" description="Basic and acidic residues" evidence="1">
    <location>
        <begin position="41"/>
        <end position="62"/>
    </location>
</feature>
<evidence type="ECO:0000256" key="1">
    <source>
        <dbReference type="SAM" id="MobiDB-lite"/>
    </source>
</evidence>
<dbReference type="AlphaFoldDB" id="A0A6L9Q913"/>
<proteinExistence type="predicted"/>
<dbReference type="Proteomes" id="UP000475532">
    <property type="component" value="Unassembled WGS sequence"/>
</dbReference>
<comment type="caution">
    <text evidence="2">The sequence shown here is derived from an EMBL/GenBank/DDBJ whole genome shotgun (WGS) entry which is preliminary data.</text>
</comment>
<reference evidence="2 3" key="1">
    <citation type="submission" date="2020-01" db="EMBL/GenBank/DDBJ databases">
        <title>Insect and environment-associated Actinomycetes.</title>
        <authorList>
            <person name="Currrie C."/>
            <person name="Chevrette M."/>
            <person name="Carlson C."/>
            <person name="Stubbendieck R."/>
            <person name="Wendt-Pienkowski E."/>
        </authorList>
    </citation>
    <scope>NUCLEOTIDE SEQUENCE [LARGE SCALE GENOMIC DNA]</scope>
    <source>
        <strain evidence="2 3">SID10258</strain>
    </source>
</reference>
<protein>
    <submittedName>
        <fullName evidence="2">Uncharacterized protein</fullName>
    </submittedName>
</protein>
<evidence type="ECO:0000313" key="2">
    <source>
        <dbReference type="EMBL" id="NEA21990.1"/>
    </source>
</evidence>
<sequence>MRRQQFSGLRRAGQQPHSPNRKATGGRRESRHNFGTVEPINESHESLVPRQRNEEVQNRPDLIRGGLVGPVQRLDQQRHDGIDTDAVQQCSDDIAPTVETERLPKRSRLMGLAERAERQPARQVTERDLPGPRPQILDPIVTGGDEISGNNLLQRVPPNL</sequence>
<feature type="region of interest" description="Disordered" evidence="1">
    <location>
        <begin position="1"/>
        <end position="69"/>
    </location>
</feature>
<evidence type="ECO:0000313" key="3">
    <source>
        <dbReference type="Proteomes" id="UP000475532"/>
    </source>
</evidence>
<dbReference type="EMBL" id="JAAGLI010000145">
    <property type="protein sequence ID" value="NEA21990.1"/>
    <property type="molecule type" value="Genomic_DNA"/>
</dbReference>
<name>A0A6L9Q913_9ACTN</name>
<gene>
    <name evidence="2" type="ORF">G3I70_05710</name>
</gene>
<dbReference type="RefSeq" id="WP_163053584.1">
    <property type="nucleotide sequence ID" value="NZ_JAAGLI010000145.1"/>
</dbReference>
<accession>A0A6L9Q913</accession>